<reference evidence="2" key="2">
    <citation type="submission" date="2021-02" db="EMBL/GenBank/DDBJ databases">
        <authorList>
            <person name="Kimball J.A."/>
            <person name="Haas M.W."/>
            <person name="Macchietto M."/>
            <person name="Kono T."/>
            <person name="Duquette J."/>
            <person name="Shao M."/>
        </authorList>
    </citation>
    <scope>NUCLEOTIDE SEQUENCE</scope>
    <source>
        <tissue evidence="2">Fresh leaf tissue</tissue>
    </source>
</reference>
<organism evidence="2 3">
    <name type="scientific">Zizania palustris</name>
    <name type="common">Northern wild rice</name>
    <dbReference type="NCBI Taxonomy" id="103762"/>
    <lineage>
        <taxon>Eukaryota</taxon>
        <taxon>Viridiplantae</taxon>
        <taxon>Streptophyta</taxon>
        <taxon>Embryophyta</taxon>
        <taxon>Tracheophyta</taxon>
        <taxon>Spermatophyta</taxon>
        <taxon>Magnoliopsida</taxon>
        <taxon>Liliopsida</taxon>
        <taxon>Poales</taxon>
        <taxon>Poaceae</taxon>
        <taxon>BOP clade</taxon>
        <taxon>Oryzoideae</taxon>
        <taxon>Oryzeae</taxon>
        <taxon>Zizaniinae</taxon>
        <taxon>Zizania</taxon>
    </lineage>
</organism>
<sequence>MPSTAMPSTYRGHPSARRLPRPPRLPLPTTVSPTPIACHRLPVIVHLPRLSRCTSPDVASLVRWWPLPAMYTPVPSACHDRIVAY</sequence>
<dbReference type="EMBL" id="JAAALK010000082">
    <property type="protein sequence ID" value="KAG8088615.1"/>
    <property type="molecule type" value="Genomic_DNA"/>
</dbReference>
<dbReference type="AlphaFoldDB" id="A0A8J6BP57"/>
<evidence type="ECO:0000256" key="1">
    <source>
        <dbReference type="SAM" id="MobiDB-lite"/>
    </source>
</evidence>
<accession>A0A8J6BP57</accession>
<dbReference type="Proteomes" id="UP000729402">
    <property type="component" value="Unassembled WGS sequence"/>
</dbReference>
<protein>
    <submittedName>
        <fullName evidence="2">Uncharacterized protein</fullName>
    </submittedName>
</protein>
<feature type="region of interest" description="Disordered" evidence="1">
    <location>
        <begin position="1"/>
        <end position="31"/>
    </location>
</feature>
<evidence type="ECO:0000313" key="3">
    <source>
        <dbReference type="Proteomes" id="UP000729402"/>
    </source>
</evidence>
<reference evidence="2" key="1">
    <citation type="journal article" date="2021" name="bioRxiv">
        <title>Whole Genome Assembly and Annotation of Northern Wild Rice, Zizania palustris L., Supports a Whole Genome Duplication in the Zizania Genus.</title>
        <authorList>
            <person name="Haas M."/>
            <person name="Kono T."/>
            <person name="Macchietto M."/>
            <person name="Millas R."/>
            <person name="McGilp L."/>
            <person name="Shao M."/>
            <person name="Duquette J."/>
            <person name="Hirsch C.N."/>
            <person name="Kimball J."/>
        </authorList>
    </citation>
    <scope>NUCLEOTIDE SEQUENCE</scope>
    <source>
        <tissue evidence="2">Fresh leaf tissue</tissue>
    </source>
</reference>
<gene>
    <name evidence="2" type="ORF">GUJ93_ZPchr0010g9619</name>
</gene>
<proteinExistence type="predicted"/>
<comment type="caution">
    <text evidence="2">The sequence shown here is derived from an EMBL/GenBank/DDBJ whole genome shotgun (WGS) entry which is preliminary data.</text>
</comment>
<name>A0A8J6BP57_ZIZPA</name>
<evidence type="ECO:0000313" key="2">
    <source>
        <dbReference type="EMBL" id="KAG8088615.1"/>
    </source>
</evidence>
<keyword evidence="3" id="KW-1185">Reference proteome</keyword>